<dbReference type="AlphaFoldDB" id="G7WCC6"/>
<dbReference type="SMART" id="SM00382">
    <property type="entry name" value="AAA"/>
    <property type="match status" value="1"/>
</dbReference>
<dbReference type="GO" id="GO:0017004">
    <property type="term" value="P:cytochrome complex assembly"/>
    <property type="evidence" value="ECO:0007669"/>
    <property type="project" value="UniProtKB-KW"/>
</dbReference>
<evidence type="ECO:0000313" key="6">
    <source>
        <dbReference type="EMBL" id="AET66248.1"/>
    </source>
</evidence>
<feature type="domain" description="ABC transporter" evidence="5">
    <location>
        <begin position="2"/>
        <end position="230"/>
    </location>
</feature>
<accession>G7WCC6</accession>
<keyword evidence="4 6" id="KW-0067">ATP-binding</keyword>
<dbReference type="GO" id="GO:0005524">
    <property type="term" value="F:ATP binding"/>
    <property type="evidence" value="ECO:0007669"/>
    <property type="project" value="UniProtKB-KW"/>
</dbReference>
<sequence length="233" mass="25992">MIVTRGLTKKIGNKQILKGIDLEIASGEFVTCFGPNGAGKSTTLKILAMLTKPSGGQVLIDGQDVRENGSTLRRKIGLISHHSFLYENLTAWENLEFYGRMYEVPNLKKRITQLLNEVGLSFAADDPVHSFSRGMQQRLSIARALVHNPPILLMDEPYTGLDEIAKGVLKQILSQLAQSSHTVFLITHDFDQGLEQSDQALILAGGRIIYTCNPRRLQREEFRQRYLEVVGGV</sequence>
<dbReference type="EMBL" id="CP003108">
    <property type="protein sequence ID" value="AET66248.1"/>
    <property type="molecule type" value="Genomic_DNA"/>
</dbReference>
<dbReference type="KEGG" id="dor:Desor_0547"/>
<dbReference type="InterPro" id="IPR051782">
    <property type="entry name" value="ABC_Transporter_VariousFunc"/>
</dbReference>
<dbReference type="GO" id="GO:0016887">
    <property type="term" value="F:ATP hydrolysis activity"/>
    <property type="evidence" value="ECO:0007669"/>
    <property type="project" value="InterPro"/>
</dbReference>
<dbReference type="Gene3D" id="3.40.50.300">
    <property type="entry name" value="P-loop containing nucleotide triphosphate hydrolases"/>
    <property type="match status" value="1"/>
</dbReference>
<dbReference type="InterPro" id="IPR005895">
    <property type="entry name" value="ABC_transptr_haem_export_CcmA"/>
</dbReference>
<dbReference type="STRING" id="768706.Desor_0547"/>
<dbReference type="InterPro" id="IPR027417">
    <property type="entry name" value="P-loop_NTPase"/>
</dbReference>
<evidence type="ECO:0000259" key="5">
    <source>
        <dbReference type="PROSITE" id="PS50893"/>
    </source>
</evidence>
<keyword evidence="1" id="KW-0813">Transport</keyword>
<dbReference type="SUPFAM" id="SSF52540">
    <property type="entry name" value="P-loop containing nucleoside triphosphate hydrolases"/>
    <property type="match status" value="1"/>
</dbReference>
<reference evidence="6 7" key="2">
    <citation type="journal article" date="2012" name="J. Bacteriol.">
        <title>Complete genome sequences of Desulfosporosinus orientis DSM765T, Desulfosporosinus youngiae DSM17734T, Desulfosporosinus meridiei DSM13257T, and Desulfosporosinus acidiphilus DSM22704T.</title>
        <authorList>
            <person name="Pester M."/>
            <person name="Brambilla E."/>
            <person name="Alazard D."/>
            <person name="Rattei T."/>
            <person name="Weinmaier T."/>
            <person name="Han J."/>
            <person name="Lucas S."/>
            <person name="Lapidus A."/>
            <person name="Cheng J.F."/>
            <person name="Goodwin L."/>
            <person name="Pitluck S."/>
            <person name="Peters L."/>
            <person name="Ovchinnikova G."/>
            <person name="Teshima H."/>
            <person name="Detter J.C."/>
            <person name="Han C.S."/>
            <person name="Tapia R."/>
            <person name="Land M.L."/>
            <person name="Hauser L."/>
            <person name="Kyrpides N.C."/>
            <person name="Ivanova N.N."/>
            <person name="Pagani I."/>
            <person name="Huntmann M."/>
            <person name="Wei C.L."/>
            <person name="Davenport K.W."/>
            <person name="Daligault H."/>
            <person name="Chain P.S."/>
            <person name="Chen A."/>
            <person name="Mavromatis K."/>
            <person name="Markowitz V."/>
            <person name="Szeto E."/>
            <person name="Mikhailova N."/>
            <person name="Pati A."/>
            <person name="Wagner M."/>
            <person name="Woyke T."/>
            <person name="Ollivier B."/>
            <person name="Klenk H.P."/>
            <person name="Spring S."/>
            <person name="Loy A."/>
        </authorList>
    </citation>
    <scope>NUCLEOTIDE SEQUENCE [LARGE SCALE GENOMIC DNA]</scope>
    <source>
        <strain evidence="7">ATCC 19365 / DSM 765 / NCIMB 8382 / VKM B-1628</strain>
    </source>
</reference>
<evidence type="ECO:0000256" key="3">
    <source>
        <dbReference type="ARBA" id="ARBA00022748"/>
    </source>
</evidence>
<dbReference type="NCBIfam" id="TIGR01189">
    <property type="entry name" value="ccmA"/>
    <property type="match status" value="1"/>
</dbReference>
<reference evidence="7" key="1">
    <citation type="submission" date="2011-11" db="EMBL/GenBank/DDBJ databases">
        <title>Complete sequence of Desulfosporosinus orientis DSM 765.</title>
        <authorList>
            <person name="Lucas S."/>
            <person name="Han J."/>
            <person name="Lapidus A."/>
            <person name="Cheng J.-F."/>
            <person name="Goodwin L."/>
            <person name="Pitluck S."/>
            <person name="Peters L."/>
            <person name="Ovchinnikova G."/>
            <person name="Teshima H."/>
            <person name="Detter J.C."/>
            <person name="Han C."/>
            <person name="Tapia R."/>
            <person name="Land M."/>
            <person name="Hauser L."/>
            <person name="Kyrpides N."/>
            <person name="Ivanova N."/>
            <person name="Pagani I."/>
            <person name="Pester M."/>
            <person name="Spring S."/>
            <person name="Ollivier B."/>
            <person name="Rattei T."/>
            <person name="Klenk H.-P."/>
            <person name="Wagner M."/>
            <person name="Loy A."/>
            <person name="Woyke T."/>
        </authorList>
    </citation>
    <scope>NUCLEOTIDE SEQUENCE [LARGE SCALE GENOMIC DNA]</scope>
    <source>
        <strain evidence="7">ATCC 19365 / DSM 765 / NCIMB 8382 / VKM B-1628</strain>
    </source>
</reference>
<evidence type="ECO:0000313" key="7">
    <source>
        <dbReference type="Proteomes" id="UP000006346"/>
    </source>
</evidence>
<dbReference type="PANTHER" id="PTHR42939">
    <property type="entry name" value="ABC TRANSPORTER ATP-BINDING PROTEIN ALBC-RELATED"/>
    <property type="match status" value="1"/>
</dbReference>
<proteinExistence type="predicted"/>
<keyword evidence="7" id="KW-1185">Reference proteome</keyword>
<dbReference type="eggNOG" id="COG1131">
    <property type="taxonomic scope" value="Bacteria"/>
</dbReference>
<dbReference type="HOGENOM" id="CLU_000604_1_2_9"/>
<organism evidence="6 7">
    <name type="scientific">Desulfosporosinus orientis (strain ATCC 19365 / DSM 765 / NCIMB 8382 / VKM B-1628 / Singapore I)</name>
    <name type="common">Desulfotomaculum orientis</name>
    <dbReference type="NCBI Taxonomy" id="768706"/>
    <lineage>
        <taxon>Bacteria</taxon>
        <taxon>Bacillati</taxon>
        <taxon>Bacillota</taxon>
        <taxon>Clostridia</taxon>
        <taxon>Eubacteriales</taxon>
        <taxon>Desulfitobacteriaceae</taxon>
        <taxon>Desulfosporosinus</taxon>
    </lineage>
</organism>
<dbReference type="PROSITE" id="PS50893">
    <property type="entry name" value="ABC_TRANSPORTER_2"/>
    <property type="match status" value="1"/>
</dbReference>
<dbReference type="InterPro" id="IPR003593">
    <property type="entry name" value="AAA+_ATPase"/>
</dbReference>
<name>G7WCC6_DESOD</name>
<dbReference type="PANTHER" id="PTHR42939:SF1">
    <property type="entry name" value="ABC TRANSPORTER ATP-BINDING PROTEIN ALBC-RELATED"/>
    <property type="match status" value="1"/>
</dbReference>
<dbReference type="GO" id="GO:0022857">
    <property type="term" value="F:transmembrane transporter activity"/>
    <property type="evidence" value="ECO:0007669"/>
    <property type="project" value="InterPro"/>
</dbReference>
<evidence type="ECO:0000256" key="4">
    <source>
        <dbReference type="ARBA" id="ARBA00022840"/>
    </source>
</evidence>
<dbReference type="CDD" id="cd03230">
    <property type="entry name" value="ABC_DR_subfamily_A"/>
    <property type="match status" value="1"/>
</dbReference>
<evidence type="ECO:0000256" key="1">
    <source>
        <dbReference type="ARBA" id="ARBA00022448"/>
    </source>
</evidence>
<dbReference type="Pfam" id="PF00005">
    <property type="entry name" value="ABC_tran"/>
    <property type="match status" value="1"/>
</dbReference>
<protein>
    <submittedName>
        <fullName evidence="6">Heme ABC exporter, ATP-binding protein CcmA</fullName>
    </submittedName>
</protein>
<keyword evidence="3" id="KW-0201">Cytochrome c-type biogenesis</keyword>
<evidence type="ECO:0000256" key="2">
    <source>
        <dbReference type="ARBA" id="ARBA00022741"/>
    </source>
</evidence>
<dbReference type="OrthoDB" id="9804819at2"/>
<dbReference type="PATRIC" id="fig|768706.3.peg.518"/>
<gene>
    <name evidence="6" type="ordered locus">Desor_0547</name>
</gene>
<dbReference type="InterPro" id="IPR003439">
    <property type="entry name" value="ABC_transporter-like_ATP-bd"/>
</dbReference>
<dbReference type="Proteomes" id="UP000006346">
    <property type="component" value="Chromosome"/>
</dbReference>
<dbReference type="RefSeq" id="WP_014183073.1">
    <property type="nucleotide sequence ID" value="NC_016584.1"/>
</dbReference>
<keyword evidence="2" id="KW-0547">Nucleotide-binding</keyword>